<evidence type="ECO:0000313" key="5">
    <source>
        <dbReference type="Proteomes" id="UP000298649"/>
    </source>
</evidence>
<dbReference type="SUPFAM" id="SSF53686">
    <property type="entry name" value="Tryptophan synthase beta subunit-like PLP-dependent enzymes"/>
    <property type="match status" value="1"/>
</dbReference>
<keyword evidence="2" id="KW-0663">Pyridoxal phosphate</keyword>
<dbReference type="Gene3D" id="3.40.50.1100">
    <property type="match status" value="2"/>
</dbReference>
<dbReference type="CDD" id="cd01561">
    <property type="entry name" value="CBS_like"/>
    <property type="match status" value="1"/>
</dbReference>
<gene>
    <name evidence="4" type="ORF">CFBP7129_21220</name>
</gene>
<dbReference type="InterPro" id="IPR001926">
    <property type="entry name" value="TrpB-like_PALP"/>
</dbReference>
<accession>A0A4D7YXV3</accession>
<dbReference type="EMBL" id="CP039923">
    <property type="protein sequence ID" value="QCL96702.1"/>
    <property type="molecule type" value="Genomic_DNA"/>
</dbReference>
<organism evidence="4 5">
    <name type="scientific">Agrobacterium tumefaciens</name>
    <dbReference type="NCBI Taxonomy" id="358"/>
    <lineage>
        <taxon>Bacteria</taxon>
        <taxon>Pseudomonadati</taxon>
        <taxon>Pseudomonadota</taxon>
        <taxon>Alphaproteobacteria</taxon>
        <taxon>Hyphomicrobiales</taxon>
        <taxon>Rhizobiaceae</taxon>
        <taxon>Rhizobium/Agrobacterium group</taxon>
        <taxon>Agrobacterium</taxon>
        <taxon>Agrobacterium tumefaciens complex</taxon>
    </lineage>
</organism>
<dbReference type="PANTHER" id="PTHR10314">
    <property type="entry name" value="CYSTATHIONINE BETA-SYNTHASE"/>
    <property type="match status" value="1"/>
</dbReference>
<proteinExistence type="predicted"/>
<evidence type="ECO:0000259" key="3">
    <source>
        <dbReference type="Pfam" id="PF00291"/>
    </source>
</evidence>
<dbReference type="InterPro" id="IPR036052">
    <property type="entry name" value="TrpB-like_PALP_sf"/>
</dbReference>
<evidence type="ECO:0000256" key="1">
    <source>
        <dbReference type="ARBA" id="ARBA00001933"/>
    </source>
</evidence>
<comment type="cofactor">
    <cofactor evidence="1">
        <name>pyridoxal 5'-phosphate</name>
        <dbReference type="ChEBI" id="CHEBI:597326"/>
    </cofactor>
</comment>
<dbReference type="Proteomes" id="UP000298649">
    <property type="component" value="Chromosome linear"/>
</dbReference>
<reference evidence="4 5" key="1">
    <citation type="submission" date="2019-04" db="EMBL/GenBank/DDBJ databases">
        <title>Complete genome sequence of Agrobacterium tumefaciens CFBP7129.</title>
        <authorList>
            <person name="Haryono M."/>
            <person name="Lin Y.-C."/>
            <person name="Lai E.-M."/>
            <person name="Kuo C.-H."/>
        </authorList>
    </citation>
    <scope>NUCLEOTIDE SEQUENCE [LARGE SCALE GENOMIC DNA]</scope>
    <source>
        <strain evidence="4 5">CFBP7129</strain>
    </source>
</reference>
<dbReference type="Pfam" id="PF00291">
    <property type="entry name" value="PALP"/>
    <property type="match status" value="1"/>
</dbReference>
<dbReference type="AlphaFoldDB" id="A0A4D7YXV3"/>
<evidence type="ECO:0000313" key="4">
    <source>
        <dbReference type="EMBL" id="QCL96702.1"/>
    </source>
</evidence>
<sequence>MGAGMNIESYLADYETPRIVPLSPNLHAAQFRLMKLLPARFMLDRAEERGVLKRDGHIVETSSGTFAMALAMLSVERGYMLTIVSATSLMDASFRERLEQLGASVVLVEDEGRTGNQGGRLAELHRILDSSPDAFWPQQYDNPDNPAAYSRLAEILTEKIGRIDCLVGCVGSGGSLCGTATYLGALFPALRTIAVDTHNSVLFGHEAGPRLLRGLGNSIVPKNLDHALIDEVHWIGAFPAFTAARDLYRQHAMFIGPTSGAAHLVADWYARTHPEETVAVILPDEGYRYQSSVYSDDWLKSLEGWPSVRRNVPSELSHIAPASEDEWTRIGWSRRRLSSS</sequence>
<feature type="domain" description="Tryptophan synthase beta chain-like PALP" evidence="3">
    <location>
        <begin position="35"/>
        <end position="284"/>
    </location>
</feature>
<protein>
    <submittedName>
        <fullName evidence="4">Cysteine synthase family protein</fullName>
    </submittedName>
</protein>
<evidence type="ECO:0000256" key="2">
    <source>
        <dbReference type="ARBA" id="ARBA00022898"/>
    </source>
</evidence>
<dbReference type="GO" id="GO:1901605">
    <property type="term" value="P:alpha-amino acid metabolic process"/>
    <property type="evidence" value="ECO:0007669"/>
    <property type="project" value="UniProtKB-ARBA"/>
</dbReference>
<dbReference type="InterPro" id="IPR050214">
    <property type="entry name" value="Cys_Synth/Cystath_Beta-Synth"/>
</dbReference>
<name>A0A4D7YXV3_AGRTU</name>